<keyword evidence="3" id="KW-1185">Reference proteome</keyword>
<name>A0AAN9EV43_CLITE</name>
<organism evidence="2 3">
    <name type="scientific">Clitoria ternatea</name>
    <name type="common">Butterfly pea</name>
    <dbReference type="NCBI Taxonomy" id="43366"/>
    <lineage>
        <taxon>Eukaryota</taxon>
        <taxon>Viridiplantae</taxon>
        <taxon>Streptophyta</taxon>
        <taxon>Embryophyta</taxon>
        <taxon>Tracheophyta</taxon>
        <taxon>Spermatophyta</taxon>
        <taxon>Magnoliopsida</taxon>
        <taxon>eudicotyledons</taxon>
        <taxon>Gunneridae</taxon>
        <taxon>Pentapetalae</taxon>
        <taxon>rosids</taxon>
        <taxon>fabids</taxon>
        <taxon>Fabales</taxon>
        <taxon>Fabaceae</taxon>
        <taxon>Papilionoideae</taxon>
        <taxon>50 kb inversion clade</taxon>
        <taxon>NPAAA clade</taxon>
        <taxon>indigoferoid/millettioid clade</taxon>
        <taxon>Phaseoleae</taxon>
        <taxon>Clitoria</taxon>
    </lineage>
</organism>
<keyword evidence="1" id="KW-1133">Transmembrane helix</keyword>
<keyword evidence="1" id="KW-0472">Membrane</keyword>
<reference evidence="2 3" key="1">
    <citation type="submission" date="2024-01" db="EMBL/GenBank/DDBJ databases">
        <title>The genomes of 5 underutilized Papilionoideae crops provide insights into root nodulation and disease resistance.</title>
        <authorList>
            <person name="Yuan L."/>
        </authorList>
    </citation>
    <scope>NUCLEOTIDE SEQUENCE [LARGE SCALE GENOMIC DNA]</scope>
    <source>
        <strain evidence="2">LY-2023</strain>
        <tissue evidence="2">Leaf</tissue>
    </source>
</reference>
<feature type="transmembrane region" description="Helical" evidence="1">
    <location>
        <begin position="16"/>
        <end position="35"/>
    </location>
</feature>
<dbReference type="AlphaFoldDB" id="A0AAN9EV43"/>
<gene>
    <name evidence="2" type="ORF">RJT34_31939</name>
</gene>
<dbReference type="Proteomes" id="UP001359559">
    <property type="component" value="Unassembled WGS sequence"/>
</dbReference>
<evidence type="ECO:0000256" key="1">
    <source>
        <dbReference type="SAM" id="Phobius"/>
    </source>
</evidence>
<evidence type="ECO:0000313" key="2">
    <source>
        <dbReference type="EMBL" id="KAK7264332.1"/>
    </source>
</evidence>
<dbReference type="EMBL" id="JAYKXN010000008">
    <property type="protein sequence ID" value="KAK7264332.1"/>
    <property type="molecule type" value="Genomic_DNA"/>
</dbReference>
<protein>
    <submittedName>
        <fullName evidence="2">Uncharacterized protein</fullName>
    </submittedName>
</protein>
<evidence type="ECO:0000313" key="3">
    <source>
        <dbReference type="Proteomes" id="UP001359559"/>
    </source>
</evidence>
<comment type="caution">
    <text evidence="2">The sequence shown here is derived from an EMBL/GenBank/DDBJ whole genome shotgun (WGS) entry which is preliminary data.</text>
</comment>
<keyword evidence="1" id="KW-0812">Transmembrane</keyword>
<proteinExistence type="predicted"/>
<accession>A0AAN9EV43</accession>
<sequence>MEHEEGLMLSDYENSWWIPTLSMLVLLWMNSLALVQFSSMQGVKELGESSLIAAVQRREISSLHATPAFAINYNLA</sequence>